<gene>
    <name evidence="1" type="ORF">PIB30_038030</name>
</gene>
<reference evidence="1 2" key="1">
    <citation type="journal article" date="2023" name="Plants (Basel)">
        <title>Bridging the Gap: Combining Genomics and Transcriptomics Approaches to Understand Stylosanthes scabra, an Orphan Legume from the Brazilian Caatinga.</title>
        <authorList>
            <person name="Ferreira-Neto J.R.C."/>
            <person name="da Silva M.D."/>
            <person name="Binneck E."/>
            <person name="de Melo N.F."/>
            <person name="da Silva R.H."/>
            <person name="de Melo A.L.T.M."/>
            <person name="Pandolfi V."/>
            <person name="Bustamante F.O."/>
            <person name="Brasileiro-Vidal A.C."/>
            <person name="Benko-Iseppon A.M."/>
        </authorList>
    </citation>
    <scope>NUCLEOTIDE SEQUENCE [LARGE SCALE GENOMIC DNA]</scope>
    <source>
        <tissue evidence="1">Leaves</tissue>
    </source>
</reference>
<protein>
    <submittedName>
        <fullName evidence="1">Uncharacterized protein</fullName>
    </submittedName>
</protein>
<proteinExistence type="predicted"/>
<sequence>MNLNESSELTQKDPKSIHRSAYSKNWASNPHRVDSYSSKYSPLKMYDEWYVSREVKKGIYEINLPASDHSGLSVITRCLRNAYVVKYRHMMITWKTPIMILSKELGRNVAFVGKYVLGVIRDIYWIGRVG</sequence>
<organism evidence="1 2">
    <name type="scientific">Stylosanthes scabra</name>
    <dbReference type="NCBI Taxonomy" id="79078"/>
    <lineage>
        <taxon>Eukaryota</taxon>
        <taxon>Viridiplantae</taxon>
        <taxon>Streptophyta</taxon>
        <taxon>Embryophyta</taxon>
        <taxon>Tracheophyta</taxon>
        <taxon>Spermatophyta</taxon>
        <taxon>Magnoliopsida</taxon>
        <taxon>eudicotyledons</taxon>
        <taxon>Gunneridae</taxon>
        <taxon>Pentapetalae</taxon>
        <taxon>rosids</taxon>
        <taxon>fabids</taxon>
        <taxon>Fabales</taxon>
        <taxon>Fabaceae</taxon>
        <taxon>Papilionoideae</taxon>
        <taxon>50 kb inversion clade</taxon>
        <taxon>dalbergioids sensu lato</taxon>
        <taxon>Dalbergieae</taxon>
        <taxon>Pterocarpus clade</taxon>
        <taxon>Stylosanthes</taxon>
    </lineage>
</organism>
<dbReference type="Proteomes" id="UP001341840">
    <property type="component" value="Unassembled WGS sequence"/>
</dbReference>
<name>A0ABU6TE56_9FABA</name>
<evidence type="ECO:0000313" key="2">
    <source>
        <dbReference type="Proteomes" id="UP001341840"/>
    </source>
</evidence>
<dbReference type="EMBL" id="JASCZI010090815">
    <property type="protein sequence ID" value="MED6146800.1"/>
    <property type="molecule type" value="Genomic_DNA"/>
</dbReference>
<accession>A0ABU6TE56</accession>
<keyword evidence="2" id="KW-1185">Reference proteome</keyword>
<evidence type="ECO:0000313" key="1">
    <source>
        <dbReference type="EMBL" id="MED6146800.1"/>
    </source>
</evidence>
<comment type="caution">
    <text evidence="1">The sequence shown here is derived from an EMBL/GenBank/DDBJ whole genome shotgun (WGS) entry which is preliminary data.</text>
</comment>